<feature type="domain" description="Polysaccharide lyase family 8 central" evidence="6">
    <location>
        <begin position="445"/>
        <end position="694"/>
    </location>
</feature>
<gene>
    <name evidence="9" type="ORF">GJ700_03765</name>
</gene>
<organism evidence="9 10">
    <name type="scientific">Pseudoduganella rivuli</name>
    <dbReference type="NCBI Taxonomy" id="2666085"/>
    <lineage>
        <taxon>Bacteria</taxon>
        <taxon>Pseudomonadati</taxon>
        <taxon>Pseudomonadota</taxon>
        <taxon>Betaproteobacteria</taxon>
        <taxon>Burkholderiales</taxon>
        <taxon>Oxalobacteraceae</taxon>
        <taxon>Telluria group</taxon>
        <taxon>Pseudoduganella</taxon>
    </lineage>
</organism>
<dbReference type="InterPro" id="IPR008929">
    <property type="entry name" value="Chondroitin_lyas"/>
</dbReference>
<comment type="caution">
    <text evidence="9">The sequence shown here is derived from an EMBL/GenBank/DDBJ whole genome shotgun (WGS) entry which is preliminary data.</text>
</comment>
<dbReference type="Gene3D" id="2.60.220.10">
    <property type="entry name" value="Polysaccharide lyase family 8-like, C-terminal"/>
    <property type="match status" value="1"/>
</dbReference>
<dbReference type="Pfam" id="PF02884">
    <property type="entry name" value="Lyase_8_C"/>
    <property type="match status" value="1"/>
</dbReference>
<dbReference type="Proteomes" id="UP000446768">
    <property type="component" value="Unassembled WGS sequence"/>
</dbReference>
<keyword evidence="3 9" id="KW-0456">Lyase</keyword>
<dbReference type="InterPro" id="IPR004103">
    <property type="entry name" value="Lyase_8_C"/>
</dbReference>
<reference evidence="9 10" key="1">
    <citation type="submission" date="2019-11" db="EMBL/GenBank/DDBJ databases">
        <title>Novel species isolated from a subtropical stream in China.</title>
        <authorList>
            <person name="Lu H."/>
        </authorList>
    </citation>
    <scope>NUCLEOTIDE SEQUENCE [LARGE SCALE GENOMIC DNA]</scope>
    <source>
        <strain evidence="9 10">FT92W</strain>
    </source>
</reference>
<dbReference type="GO" id="GO:0030246">
    <property type="term" value="F:carbohydrate binding"/>
    <property type="evidence" value="ECO:0007669"/>
    <property type="project" value="InterPro"/>
</dbReference>
<evidence type="ECO:0000259" key="8">
    <source>
        <dbReference type="Pfam" id="PF08124"/>
    </source>
</evidence>
<dbReference type="InterPro" id="IPR038970">
    <property type="entry name" value="Lyase_8"/>
</dbReference>
<protein>
    <submittedName>
        <fullName evidence="9">Hyaluronate lyase</fullName>
    </submittedName>
</protein>
<proteinExistence type="inferred from homology"/>
<dbReference type="InterPro" id="IPR014718">
    <property type="entry name" value="GH-type_carb-bd"/>
</dbReference>
<feature type="active site" evidence="4">
    <location>
        <position position="299"/>
    </location>
</feature>
<dbReference type="GO" id="GO:0016837">
    <property type="term" value="F:carbon-oxygen lyase activity, acting on polysaccharides"/>
    <property type="evidence" value="ECO:0007669"/>
    <property type="project" value="UniProtKB-ARBA"/>
</dbReference>
<feature type="active site" evidence="4">
    <location>
        <position position="290"/>
    </location>
</feature>
<dbReference type="PANTHER" id="PTHR38481">
    <property type="entry name" value="HYALURONATE LYASE"/>
    <property type="match status" value="1"/>
</dbReference>
<name>A0A7X2IIV5_9BURK</name>
<dbReference type="SUPFAM" id="SSF48230">
    <property type="entry name" value="Chondroitin AC/alginate lyase"/>
    <property type="match status" value="1"/>
</dbReference>
<evidence type="ECO:0000313" key="10">
    <source>
        <dbReference type="Proteomes" id="UP000446768"/>
    </source>
</evidence>
<evidence type="ECO:0000256" key="1">
    <source>
        <dbReference type="ARBA" id="ARBA00006699"/>
    </source>
</evidence>
<evidence type="ECO:0000259" key="7">
    <source>
        <dbReference type="Pfam" id="PF02884"/>
    </source>
</evidence>
<dbReference type="CDD" id="cd01083">
    <property type="entry name" value="GAG_Lyase"/>
    <property type="match status" value="1"/>
</dbReference>
<dbReference type="PROSITE" id="PS51257">
    <property type="entry name" value="PROKAR_LIPOPROTEIN"/>
    <property type="match status" value="1"/>
</dbReference>
<keyword evidence="10" id="KW-1185">Reference proteome</keyword>
<dbReference type="InterPro" id="IPR003159">
    <property type="entry name" value="Lyase_8_central_dom"/>
</dbReference>
<dbReference type="InterPro" id="IPR012970">
    <property type="entry name" value="Lyase_8_alpha_N"/>
</dbReference>
<sequence length="828" mass="88498">MKARAWMPALSLAGCSVRGLMGSVLLAGAGCLPAAYAADGVAAANVTSATADTSAFDALRQRWHTKLVGAPGMDRRAPEIQSLLASRSDAAQAWLAAMHVEADSTRLWDDIADFHNPKGLLASAAVTSNINRLRLMALAVATPGSPSYGDARLARAVVAGLDWFERTLYRQGRPAYGNWWDWQIGAPLHLLDALCLMDAYVPDNLRQRALAAVRWYAPDPRYRTRHDGSLDPRNVETGANLLDKALAAILDGMLGKDGARITAGRDAIGPALDLTTQGDGFYRDHSFIQHGYVPYTGSYGAVALADYARLVYLLSGSAWPLTDPRASRIVLWAREAYAPWIVDGATPDAVRGRRMSSREQGDHMVGRGMMSSLAVIADAAPPDDAAQLRAMIKGWMARDRTFGANYLAGADGVGITNVPLYELGRLKAIAADPSIPAAAEAPGARLFPAMDRAILRGPGFAAVLSLTSPRTSSFEFGNGENTKGWWSGMGVLNLYDADQSQYGHEYWATVDSQRLPGITTDHSAGGRPADWKQYPNPETWVGGAGDGKVATLGMAFSLRGVTGSGLHGRKSWFFLGDRILALGSGIGGGQGEAETIVDNRRVSQQATLLVDGVALQNGNQKKARWAWLADARTGSRIGYVFPGGVPLQAARMERRGSWRDINDQQSAAEVSAHYQSLAIPHGAPDYAYLLLPVADQQTTRAAAANPGVRIDSNDEQAAAAEDVRRHAWFANLWRAGTVKRDGRPYLASSGPAAVVVTSSGGKLRLTVADPTQQQAMLEIRLLRSPGKLLSASPGVTLLESGPELQLRFDTAGAAGAGFDAEFDQAFRE</sequence>
<dbReference type="EMBL" id="WKJJ01000002">
    <property type="protein sequence ID" value="MRV70836.1"/>
    <property type="molecule type" value="Genomic_DNA"/>
</dbReference>
<evidence type="ECO:0000256" key="2">
    <source>
        <dbReference type="ARBA" id="ARBA00022729"/>
    </source>
</evidence>
<comment type="similarity">
    <text evidence="1">Belongs to the polysaccharide lyase 8 family.</text>
</comment>
<evidence type="ECO:0000313" key="9">
    <source>
        <dbReference type="EMBL" id="MRV70836.1"/>
    </source>
</evidence>
<dbReference type="SUPFAM" id="SSF49863">
    <property type="entry name" value="Hyaluronate lyase-like, C-terminal domain"/>
    <property type="match status" value="1"/>
</dbReference>
<feature type="active site" evidence="4">
    <location>
        <position position="353"/>
    </location>
</feature>
<dbReference type="GO" id="GO:0005975">
    <property type="term" value="P:carbohydrate metabolic process"/>
    <property type="evidence" value="ECO:0007669"/>
    <property type="project" value="InterPro"/>
</dbReference>
<dbReference type="Gene3D" id="2.70.98.10">
    <property type="match status" value="1"/>
</dbReference>
<dbReference type="Pfam" id="PF08124">
    <property type="entry name" value="Lyase_8_N"/>
    <property type="match status" value="1"/>
</dbReference>
<dbReference type="Pfam" id="PF02278">
    <property type="entry name" value="Lyase_8"/>
    <property type="match status" value="1"/>
</dbReference>
<evidence type="ECO:0000259" key="6">
    <source>
        <dbReference type="Pfam" id="PF02278"/>
    </source>
</evidence>
<feature type="chain" id="PRO_5031156023" evidence="5">
    <location>
        <begin position="38"/>
        <end position="828"/>
    </location>
</feature>
<dbReference type="Gene3D" id="1.50.10.100">
    <property type="entry name" value="Chondroitin AC/alginate lyase"/>
    <property type="match status" value="1"/>
</dbReference>
<dbReference type="SUPFAM" id="SSF74650">
    <property type="entry name" value="Galactose mutarotase-like"/>
    <property type="match status" value="1"/>
</dbReference>
<dbReference type="GO" id="GO:0005576">
    <property type="term" value="C:extracellular region"/>
    <property type="evidence" value="ECO:0007669"/>
    <property type="project" value="InterPro"/>
</dbReference>
<feature type="domain" description="Polysaccharide lyase 8 N-terminal alpha-helical" evidence="8">
    <location>
        <begin position="63"/>
        <end position="393"/>
    </location>
</feature>
<evidence type="ECO:0000256" key="3">
    <source>
        <dbReference type="ARBA" id="ARBA00023239"/>
    </source>
</evidence>
<accession>A0A7X2IIV5</accession>
<dbReference type="AlphaFoldDB" id="A0A7X2IIV5"/>
<dbReference type="PANTHER" id="PTHR38481:SF1">
    <property type="entry name" value="HYALURONATE LYASE"/>
    <property type="match status" value="1"/>
</dbReference>
<dbReference type="InterPro" id="IPR011013">
    <property type="entry name" value="Gal_mutarotase_sf_dom"/>
</dbReference>
<feature type="signal peptide" evidence="5">
    <location>
        <begin position="1"/>
        <end position="37"/>
    </location>
</feature>
<feature type="domain" description="Polysaccharide lyase family 8 C-terminal" evidence="7">
    <location>
        <begin position="712"/>
        <end position="775"/>
    </location>
</feature>
<dbReference type="InterPro" id="IPR011071">
    <property type="entry name" value="Lyase_8-like_C"/>
</dbReference>
<evidence type="ECO:0000256" key="5">
    <source>
        <dbReference type="SAM" id="SignalP"/>
    </source>
</evidence>
<evidence type="ECO:0000256" key="4">
    <source>
        <dbReference type="PIRSR" id="PIRSR638970-1"/>
    </source>
</evidence>
<keyword evidence="2 5" id="KW-0732">Signal</keyword>